<protein>
    <submittedName>
        <fullName evidence="1">Uncharacterized protein</fullName>
    </submittedName>
</protein>
<name>Q2QPR4_ORYSJ</name>
<gene>
    <name evidence="1" type="ordered locus">LOC_Os12g33570</name>
</gene>
<proteinExistence type="predicted"/>
<evidence type="ECO:0000313" key="1">
    <source>
        <dbReference type="EMBL" id="ABA98753.1"/>
    </source>
</evidence>
<reference evidence="1" key="3">
    <citation type="submission" date="2006-01" db="EMBL/GenBank/DDBJ databases">
        <authorList>
            <person name="Buell R."/>
        </authorList>
    </citation>
    <scope>NUCLEOTIDE SEQUENCE</scope>
</reference>
<reference evidence="1" key="1">
    <citation type="journal article" date="2005" name="BMC Biol.">
        <title>The sequence of rice chromosomes 11 and 12, rich in disease resistance genes and recent gene duplications.</title>
        <authorList>
            <consortium name="The rice chromosomes 11 and 12 sequencing consortia"/>
        </authorList>
    </citation>
    <scope>NUCLEOTIDE SEQUENCE [LARGE SCALE GENOMIC DNA]</scope>
</reference>
<reference evidence="1" key="2">
    <citation type="submission" date="2005-04" db="EMBL/GenBank/DDBJ databases">
        <authorList>
            <person name="Buell C.R."/>
            <person name="Wing R.A."/>
            <person name="McCombie W.A."/>
            <person name="Ouyang S."/>
        </authorList>
    </citation>
    <scope>NUCLEOTIDE SEQUENCE</scope>
</reference>
<sequence>MERTGRQLERDLEAWRISKGVQVKMEAQTMSTSRTFQSSGPVCTKTEAHVAYMHGLGHSLYGWKGISLLGEVNHASTRLITRGDVVLRLRGSRACSFRSQIDLYRNSTQLSVYQNLSKDQEP</sequence>
<accession>Q2QPR4</accession>
<dbReference type="EMBL" id="DP000011">
    <property type="protein sequence ID" value="ABA98753.1"/>
    <property type="molecule type" value="Genomic_DNA"/>
</dbReference>
<dbReference type="AlphaFoldDB" id="Q2QPR4"/>
<organism evidence="1">
    <name type="scientific">Oryza sativa subsp. japonica</name>
    <name type="common">Rice</name>
    <dbReference type="NCBI Taxonomy" id="39947"/>
    <lineage>
        <taxon>Eukaryota</taxon>
        <taxon>Viridiplantae</taxon>
        <taxon>Streptophyta</taxon>
        <taxon>Embryophyta</taxon>
        <taxon>Tracheophyta</taxon>
        <taxon>Spermatophyta</taxon>
        <taxon>Magnoliopsida</taxon>
        <taxon>Liliopsida</taxon>
        <taxon>Poales</taxon>
        <taxon>Poaceae</taxon>
        <taxon>BOP clade</taxon>
        <taxon>Oryzoideae</taxon>
        <taxon>Oryzeae</taxon>
        <taxon>Oryzinae</taxon>
        <taxon>Oryza</taxon>
        <taxon>Oryza sativa</taxon>
    </lineage>
</organism>